<dbReference type="Proteomes" id="UP000250078">
    <property type="component" value="Unassembled WGS sequence"/>
</dbReference>
<proteinExistence type="predicted"/>
<keyword evidence="2" id="KW-1185">Reference proteome</keyword>
<protein>
    <submittedName>
        <fullName evidence="1">Uncharacterized protein</fullName>
    </submittedName>
</protein>
<dbReference type="EMBL" id="KV748252">
    <property type="protein sequence ID" value="OCK88011.1"/>
    <property type="molecule type" value="Genomic_DNA"/>
</dbReference>
<name>A0ACC8ENW8_9PEZI</name>
<organism evidence="1 2">
    <name type="scientific">Cenococcum geophilum 1.58</name>
    <dbReference type="NCBI Taxonomy" id="794803"/>
    <lineage>
        <taxon>Eukaryota</taxon>
        <taxon>Fungi</taxon>
        <taxon>Dikarya</taxon>
        <taxon>Ascomycota</taxon>
        <taxon>Pezizomycotina</taxon>
        <taxon>Dothideomycetes</taxon>
        <taxon>Pleosporomycetidae</taxon>
        <taxon>Gloniales</taxon>
        <taxon>Gloniaceae</taxon>
        <taxon>Cenococcum</taxon>
    </lineage>
</organism>
<evidence type="ECO:0000313" key="1">
    <source>
        <dbReference type="EMBL" id="OCK88011.1"/>
    </source>
</evidence>
<sequence>MLYYEDTKLKRRKRGRQDRCKQICRVSRQGASFRRANRRSAEYGRIWQRYHSAVTSPPFLKESLPLGLVRNRVALGL</sequence>
<evidence type="ECO:0000313" key="2">
    <source>
        <dbReference type="Proteomes" id="UP000250078"/>
    </source>
</evidence>
<gene>
    <name evidence="1" type="ORF">K441DRAFT_669984</name>
</gene>
<accession>A0ACC8ENW8</accession>
<reference evidence="1 2" key="1">
    <citation type="journal article" date="2016" name="Nat. Commun.">
        <title>Ectomycorrhizal ecology is imprinted in the genome of the dominant symbiotic fungus Cenococcum geophilum.</title>
        <authorList>
            <consortium name="DOE Joint Genome Institute"/>
            <person name="Peter M."/>
            <person name="Kohler A."/>
            <person name="Ohm R.A."/>
            <person name="Kuo A."/>
            <person name="Krutzmann J."/>
            <person name="Morin E."/>
            <person name="Arend M."/>
            <person name="Barry K.W."/>
            <person name="Binder M."/>
            <person name="Choi C."/>
            <person name="Clum A."/>
            <person name="Copeland A."/>
            <person name="Grisel N."/>
            <person name="Haridas S."/>
            <person name="Kipfer T."/>
            <person name="LaButti K."/>
            <person name="Lindquist E."/>
            <person name="Lipzen A."/>
            <person name="Maire R."/>
            <person name="Meier B."/>
            <person name="Mihaltcheva S."/>
            <person name="Molinier V."/>
            <person name="Murat C."/>
            <person name="Poggeler S."/>
            <person name="Quandt C.A."/>
            <person name="Sperisen C."/>
            <person name="Tritt A."/>
            <person name="Tisserant E."/>
            <person name="Crous P.W."/>
            <person name="Henrissat B."/>
            <person name="Nehls U."/>
            <person name="Egli S."/>
            <person name="Spatafora J.W."/>
            <person name="Grigoriev I.V."/>
            <person name="Martin F.M."/>
        </authorList>
    </citation>
    <scope>NUCLEOTIDE SEQUENCE [LARGE SCALE GENOMIC DNA]</scope>
    <source>
        <strain evidence="1 2">1.58</strain>
    </source>
</reference>